<accession>A0ABR7TY58</accession>
<dbReference type="RefSeq" id="WP_188091518.1">
    <property type="nucleotide sequence ID" value="NZ_JACVFC010000005.1"/>
</dbReference>
<dbReference type="EMBL" id="JACVFC010000005">
    <property type="protein sequence ID" value="MBC9934421.1"/>
    <property type="molecule type" value="Genomic_DNA"/>
</dbReference>
<keyword evidence="2" id="KW-1185">Reference proteome</keyword>
<protein>
    <recommendedName>
        <fullName evidence="3">Transposase</fullName>
    </recommendedName>
</protein>
<name>A0ABR7TY58_9BACT</name>
<sequence length="97" mass="11269">MKYVYVNESELEPNPLRILYSAFFNASAMFRAHMCRECNFSEPTFYRKMREVHQRNGRIRILPLSGAEKDKACQIAALVSKNLVQEVESLVISLKIE</sequence>
<gene>
    <name evidence="1" type="ORF">ICL07_28805</name>
</gene>
<organism evidence="1 2">
    <name type="scientific">Chitinophaga qingshengii</name>
    <dbReference type="NCBI Taxonomy" id="1569794"/>
    <lineage>
        <taxon>Bacteria</taxon>
        <taxon>Pseudomonadati</taxon>
        <taxon>Bacteroidota</taxon>
        <taxon>Chitinophagia</taxon>
        <taxon>Chitinophagales</taxon>
        <taxon>Chitinophagaceae</taxon>
        <taxon>Chitinophaga</taxon>
    </lineage>
</organism>
<proteinExistence type="predicted"/>
<comment type="caution">
    <text evidence="1">The sequence shown here is derived from an EMBL/GenBank/DDBJ whole genome shotgun (WGS) entry which is preliminary data.</text>
</comment>
<reference evidence="1 2" key="1">
    <citation type="submission" date="2020-09" db="EMBL/GenBank/DDBJ databases">
        <title>Genome sequences of type strains of Chitinophaga qingshengii and Chitinophaga varians.</title>
        <authorList>
            <person name="Kittiwongwattana C."/>
        </authorList>
    </citation>
    <scope>NUCLEOTIDE SEQUENCE [LARGE SCALE GENOMIC DNA]</scope>
    <source>
        <strain evidence="1 2">JCM 30026</strain>
    </source>
</reference>
<evidence type="ECO:0008006" key="3">
    <source>
        <dbReference type="Google" id="ProtNLM"/>
    </source>
</evidence>
<evidence type="ECO:0000313" key="1">
    <source>
        <dbReference type="EMBL" id="MBC9934421.1"/>
    </source>
</evidence>
<dbReference type="Proteomes" id="UP000659124">
    <property type="component" value="Unassembled WGS sequence"/>
</dbReference>
<evidence type="ECO:0000313" key="2">
    <source>
        <dbReference type="Proteomes" id="UP000659124"/>
    </source>
</evidence>